<dbReference type="PANTHER" id="PTHR35605">
    <property type="entry name" value="ECP2 EFFECTOR PROTEIN DOMAIN-CONTAINING PROTEIN-RELATED"/>
    <property type="match status" value="1"/>
</dbReference>
<evidence type="ECO:0000313" key="2">
    <source>
        <dbReference type="Proteomes" id="UP000310108"/>
    </source>
</evidence>
<name>A0A4U6XT42_9PEZI</name>
<dbReference type="PANTHER" id="PTHR35605:SF1">
    <property type="entry name" value="ECP2 EFFECTOR PROTEIN DOMAIN-CONTAINING PROTEIN-RELATED"/>
    <property type="match status" value="1"/>
</dbReference>
<comment type="caution">
    <text evidence="1">The sequence shown here is derived from an EMBL/GenBank/DDBJ whole genome shotgun (WGS) entry which is preliminary data.</text>
</comment>
<gene>
    <name evidence="1" type="ORF">CTA1_900</name>
</gene>
<protein>
    <recommendedName>
        <fullName evidence="3">Secreted protein</fullName>
    </recommendedName>
</protein>
<accession>A0A4U6XT42</accession>
<evidence type="ECO:0008006" key="3">
    <source>
        <dbReference type="Google" id="ProtNLM"/>
    </source>
</evidence>
<dbReference type="STRING" id="1306861.A0A4U6XT42"/>
<proteinExistence type="predicted"/>
<organism evidence="1 2">
    <name type="scientific">Colletotrichum tanaceti</name>
    <dbReference type="NCBI Taxonomy" id="1306861"/>
    <lineage>
        <taxon>Eukaryota</taxon>
        <taxon>Fungi</taxon>
        <taxon>Dikarya</taxon>
        <taxon>Ascomycota</taxon>
        <taxon>Pezizomycotina</taxon>
        <taxon>Sordariomycetes</taxon>
        <taxon>Hypocreomycetidae</taxon>
        <taxon>Glomerellales</taxon>
        <taxon>Glomerellaceae</taxon>
        <taxon>Colletotrichum</taxon>
        <taxon>Colletotrichum destructivum species complex</taxon>
    </lineage>
</organism>
<dbReference type="Proteomes" id="UP000310108">
    <property type="component" value="Unassembled WGS sequence"/>
</dbReference>
<keyword evidence="2" id="KW-1185">Reference proteome</keyword>
<evidence type="ECO:0000313" key="1">
    <source>
        <dbReference type="EMBL" id="TKW59115.1"/>
    </source>
</evidence>
<sequence length="193" mass="20713">MLAQATESPIEGYGVVPIEWEFDPDTTQTGSSVRLNGTVEEVWQQLLAINPNVGEVFRDNIVASNKQAEAKAAAQGSNGVQKRAVFRNHNCYNFGVCSTGAIRSGINYLRGIGGRPSNGPGPGNCGRVSCSTNSGTWWCTEEPEGSTKTLNSFGSIADGAQWIVDRCNYGCDYAGGQAFHETNWNVIVRPNSC</sequence>
<dbReference type="EMBL" id="PJEX01000013">
    <property type="protein sequence ID" value="TKW59115.1"/>
    <property type="molecule type" value="Genomic_DNA"/>
</dbReference>
<dbReference type="AlphaFoldDB" id="A0A4U6XT42"/>
<reference evidence="1 2" key="1">
    <citation type="journal article" date="2019" name="PLoS ONE">
        <title>Comparative genome analysis indicates high evolutionary potential of pathogenicity genes in Colletotrichum tanaceti.</title>
        <authorList>
            <person name="Lelwala R.V."/>
            <person name="Korhonen P.K."/>
            <person name="Young N.D."/>
            <person name="Scott J.B."/>
            <person name="Ades P.A."/>
            <person name="Gasser R.B."/>
            <person name="Taylor P.W.J."/>
        </authorList>
    </citation>
    <scope>NUCLEOTIDE SEQUENCE [LARGE SCALE GENOMIC DNA]</scope>
    <source>
        <strain evidence="1">BRIP57314</strain>
    </source>
</reference>